<evidence type="ECO:0000256" key="1">
    <source>
        <dbReference type="SAM" id="MobiDB-lite"/>
    </source>
</evidence>
<dbReference type="EMBL" id="BDSP01000111">
    <property type="protein sequence ID" value="GAX16918.1"/>
    <property type="molecule type" value="Genomic_DNA"/>
</dbReference>
<gene>
    <name evidence="2" type="ORF">FisN_5Hh295</name>
</gene>
<reference evidence="2 3" key="1">
    <citation type="journal article" date="2015" name="Plant Cell">
        <title>Oil accumulation by the oleaginous diatom Fistulifera solaris as revealed by the genome and transcriptome.</title>
        <authorList>
            <person name="Tanaka T."/>
            <person name="Maeda Y."/>
            <person name="Veluchamy A."/>
            <person name="Tanaka M."/>
            <person name="Abida H."/>
            <person name="Marechal E."/>
            <person name="Bowler C."/>
            <person name="Muto M."/>
            <person name="Sunaga Y."/>
            <person name="Tanaka M."/>
            <person name="Yoshino T."/>
            <person name="Taniguchi T."/>
            <person name="Fukuda Y."/>
            <person name="Nemoto M."/>
            <person name="Matsumoto M."/>
            <person name="Wong P.S."/>
            <person name="Aburatani S."/>
            <person name="Fujibuchi W."/>
        </authorList>
    </citation>
    <scope>NUCLEOTIDE SEQUENCE [LARGE SCALE GENOMIC DNA]</scope>
    <source>
        <strain evidence="2 3">JPCC DA0580</strain>
    </source>
</reference>
<dbReference type="Proteomes" id="UP000198406">
    <property type="component" value="Unassembled WGS sequence"/>
</dbReference>
<dbReference type="AlphaFoldDB" id="A0A1Z5JT18"/>
<comment type="caution">
    <text evidence="2">The sequence shown here is derived from an EMBL/GenBank/DDBJ whole genome shotgun (WGS) entry which is preliminary data.</text>
</comment>
<evidence type="ECO:0000313" key="3">
    <source>
        <dbReference type="Proteomes" id="UP000198406"/>
    </source>
</evidence>
<organism evidence="2 3">
    <name type="scientific">Fistulifera solaris</name>
    <name type="common">Oleaginous diatom</name>
    <dbReference type="NCBI Taxonomy" id="1519565"/>
    <lineage>
        <taxon>Eukaryota</taxon>
        <taxon>Sar</taxon>
        <taxon>Stramenopiles</taxon>
        <taxon>Ochrophyta</taxon>
        <taxon>Bacillariophyta</taxon>
        <taxon>Bacillariophyceae</taxon>
        <taxon>Bacillariophycidae</taxon>
        <taxon>Naviculales</taxon>
        <taxon>Naviculaceae</taxon>
        <taxon>Fistulifera</taxon>
    </lineage>
</organism>
<protein>
    <submittedName>
        <fullName evidence="2">Uncharacterized protein</fullName>
    </submittedName>
</protein>
<name>A0A1Z5JT18_FISSO</name>
<accession>A0A1Z5JT18</accession>
<proteinExistence type="predicted"/>
<feature type="region of interest" description="Disordered" evidence="1">
    <location>
        <begin position="537"/>
        <end position="564"/>
    </location>
</feature>
<dbReference type="OrthoDB" id="49406at2759"/>
<feature type="compositionally biased region" description="Basic residues" evidence="1">
    <location>
        <begin position="295"/>
        <end position="308"/>
    </location>
</feature>
<dbReference type="InParanoid" id="A0A1Z5JT18"/>
<keyword evidence="3" id="KW-1185">Reference proteome</keyword>
<feature type="compositionally biased region" description="Acidic residues" evidence="1">
    <location>
        <begin position="550"/>
        <end position="564"/>
    </location>
</feature>
<sequence>MAEDDGIETDPLAPYQKEKVIWSEHMAEARPFLMPDEENEGEVVEILPPEKENRKIMWADEIHICEMPNRRQLGMITDEEDDEDDNSYEIEIVEDDGDADFYLEIVDGEIFYVFETEDDSDEDMDDGSLSDTGSVIEESRPTLSLPTSQMMALPLGDDDGDAVHQTESDAMVVDDVPLHLVELEEELVNMEDDKVVESMPQQDQADDEVASADGEVTDARKAMDVAIPVEVDFMSPVTTPEQEPKAKMAPGPSERAALMIPSSPQAPAQVSVKAPPKSPTSPGRSILKACPPSPQRRHRENKEKKAKGIRKTYVRADTFDGEHQVFTWTKPDWVQENKLKQTDRGQDVRQGVNLASPITFPKQGKRYNEQNDHHAKDVYEDENGNVIDKEELIRRIQAGEEGVMAFVPRPTYGGKYQRKLRFSEKGQQIRSGVNLEKPITKATVDRKRDDINLLAQPKDVLKKHVQVEKKEYGWQKPEWAKKAPNKLMHSPSKARKHYTWDAPEWTKPNLKGSGRGDAMKKLGKLEKPITHIAEHIRRHSGTKTGLPIDTDQESEEITLTEIED</sequence>
<evidence type="ECO:0000313" key="2">
    <source>
        <dbReference type="EMBL" id="GAX16918.1"/>
    </source>
</evidence>
<feature type="region of interest" description="Disordered" evidence="1">
    <location>
        <begin position="235"/>
        <end position="308"/>
    </location>
</feature>